<dbReference type="Proteomes" id="UP000274756">
    <property type="component" value="Unassembled WGS sequence"/>
</dbReference>
<keyword evidence="4 6" id="KW-1133">Transmembrane helix</keyword>
<reference evidence="11" key="1">
    <citation type="submission" date="2016-04" db="UniProtKB">
        <authorList>
            <consortium name="WormBaseParasite"/>
        </authorList>
    </citation>
    <scope>IDENTIFICATION</scope>
</reference>
<feature type="transmembrane region" description="Helical" evidence="6">
    <location>
        <begin position="253"/>
        <end position="277"/>
    </location>
</feature>
<keyword evidence="5 6" id="KW-0472">Membrane</keyword>
<dbReference type="PANTHER" id="PTHR10165">
    <property type="entry name" value="LIPID PHOSPHATE PHOSPHATASE"/>
    <property type="match status" value="1"/>
</dbReference>
<comment type="similarity">
    <text evidence="2">Belongs to the PA-phosphatase related phosphoesterase family.</text>
</comment>
<dbReference type="InterPro" id="IPR036938">
    <property type="entry name" value="PAP2/HPO_sf"/>
</dbReference>
<dbReference type="GO" id="GO:0006644">
    <property type="term" value="P:phospholipid metabolic process"/>
    <property type="evidence" value="ECO:0007669"/>
    <property type="project" value="InterPro"/>
</dbReference>
<dbReference type="Proteomes" id="UP000038040">
    <property type="component" value="Unplaced"/>
</dbReference>
<feature type="transmembrane region" description="Helical" evidence="6">
    <location>
        <begin position="15"/>
        <end position="31"/>
    </location>
</feature>
<keyword evidence="10" id="KW-1185">Reference proteome</keyword>
<dbReference type="STRING" id="318479.A0A0N4UJB2"/>
<dbReference type="GO" id="GO:0046839">
    <property type="term" value="P:phospholipid dephosphorylation"/>
    <property type="evidence" value="ECO:0007669"/>
    <property type="project" value="TreeGrafter"/>
</dbReference>
<keyword evidence="3 6" id="KW-0812">Transmembrane</keyword>
<dbReference type="GO" id="GO:0005886">
    <property type="term" value="C:plasma membrane"/>
    <property type="evidence" value="ECO:0007669"/>
    <property type="project" value="TreeGrafter"/>
</dbReference>
<evidence type="ECO:0000313" key="8">
    <source>
        <dbReference type="EMBL" id="VDN60174.1"/>
    </source>
</evidence>
<evidence type="ECO:0000256" key="3">
    <source>
        <dbReference type="ARBA" id="ARBA00022692"/>
    </source>
</evidence>
<dbReference type="EMBL" id="UYYG01001204">
    <property type="protein sequence ID" value="VDN60174.1"/>
    <property type="molecule type" value="Genomic_DNA"/>
</dbReference>
<feature type="transmembrane region" description="Helical" evidence="6">
    <location>
        <begin position="83"/>
        <end position="105"/>
    </location>
</feature>
<evidence type="ECO:0000259" key="7">
    <source>
        <dbReference type="SMART" id="SM00014"/>
    </source>
</evidence>
<comment type="subcellular location">
    <subcellularLocation>
        <location evidence="1">Membrane</location>
        <topology evidence="1">Multi-pass membrane protein</topology>
    </subcellularLocation>
</comment>
<evidence type="ECO:0000313" key="11">
    <source>
        <dbReference type="WBParaSite" id="DME_0000773701-mRNA-1"/>
    </source>
</evidence>
<evidence type="ECO:0000256" key="2">
    <source>
        <dbReference type="ARBA" id="ARBA00008816"/>
    </source>
</evidence>
<proteinExistence type="inferred from homology"/>
<dbReference type="AlphaFoldDB" id="A0A0N4UJB2"/>
<evidence type="ECO:0000256" key="1">
    <source>
        <dbReference type="ARBA" id="ARBA00004141"/>
    </source>
</evidence>
<evidence type="ECO:0000256" key="4">
    <source>
        <dbReference type="ARBA" id="ARBA00022989"/>
    </source>
</evidence>
<evidence type="ECO:0000313" key="10">
    <source>
        <dbReference type="Proteomes" id="UP000274756"/>
    </source>
</evidence>
<evidence type="ECO:0000256" key="6">
    <source>
        <dbReference type="SAM" id="Phobius"/>
    </source>
</evidence>
<dbReference type="InterPro" id="IPR000326">
    <property type="entry name" value="PAP2/HPO"/>
</dbReference>
<dbReference type="SMART" id="SM00014">
    <property type="entry name" value="acidPPc"/>
    <property type="match status" value="1"/>
</dbReference>
<dbReference type="Gene3D" id="1.20.144.10">
    <property type="entry name" value="Phosphatidic acid phosphatase type 2/haloperoxidase"/>
    <property type="match status" value="1"/>
</dbReference>
<dbReference type="OrthoDB" id="8907274at2759"/>
<organism evidence="9 11">
    <name type="scientific">Dracunculus medinensis</name>
    <name type="common">Guinea worm</name>
    <dbReference type="NCBI Taxonomy" id="318479"/>
    <lineage>
        <taxon>Eukaryota</taxon>
        <taxon>Metazoa</taxon>
        <taxon>Ecdysozoa</taxon>
        <taxon>Nematoda</taxon>
        <taxon>Chromadorea</taxon>
        <taxon>Rhabditida</taxon>
        <taxon>Spirurina</taxon>
        <taxon>Dracunculoidea</taxon>
        <taxon>Dracunculidae</taxon>
        <taxon>Dracunculus</taxon>
    </lineage>
</organism>
<feature type="transmembrane region" description="Helical" evidence="6">
    <location>
        <begin position="189"/>
        <end position="209"/>
    </location>
</feature>
<protein>
    <submittedName>
        <fullName evidence="11">AcidPPc domain-containing protein</fullName>
    </submittedName>
</protein>
<dbReference type="GO" id="GO:0007165">
    <property type="term" value="P:signal transduction"/>
    <property type="evidence" value="ECO:0007669"/>
    <property type="project" value="TreeGrafter"/>
</dbReference>
<dbReference type="InterPro" id="IPR043216">
    <property type="entry name" value="PAP-like"/>
</dbReference>
<dbReference type="PANTHER" id="PTHR10165:SF103">
    <property type="entry name" value="PHOSPHOLIPID PHOSPHATASE HOMOLOG 1.2 HOMOLOG"/>
    <property type="match status" value="1"/>
</dbReference>
<dbReference type="Pfam" id="PF01569">
    <property type="entry name" value="PAP2"/>
    <property type="match status" value="1"/>
</dbReference>
<evidence type="ECO:0000313" key="9">
    <source>
        <dbReference type="Proteomes" id="UP000038040"/>
    </source>
</evidence>
<gene>
    <name evidence="8" type="ORF">DME_LOCUS10147</name>
</gene>
<name>A0A0N4UJB2_DRAME</name>
<accession>A0A0N4UJB2</accession>
<reference evidence="8 10" key="2">
    <citation type="submission" date="2018-11" db="EMBL/GenBank/DDBJ databases">
        <authorList>
            <consortium name="Pathogen Informatics"/>
        </authorList>
    </citation>
    <scope>NUCLEOTIDE SEQUENCE [LARGE SCALE GENOMIC DNA]</scope>
</reference>
<sequence>MDGVINCPTTKELSVGSYLFNLFIGIIAAFLDIFDTFLCCKIFIGLVVKFLPAYYFKPYQRGFYCDDESIRYPYHENTITARMLFTFLLVTPLIMVSFYFISFKFTQIVSLERGMKFCKISAYHLLLILMAYSSVKTMKFVAGRLRPNFIAVCRPIISGADFSRCKNHTFVKEYTCENPAEDEVMDARMSFYSGHASFISAFVIFFVIYLQCRIPRKNHIIVIRALLQTVLLCGGSYIAYSRILDAQHHWSDVVVGVIVGSVIGYFAVSYFFLFFSISAEHIALLKLNASGLKEHEAELAVMDYEIEGAEPDIKYKTSVVRVEPTELRIFD</sequence>
<dbReference type="SUPFAM" id="SSF48317">
    <property type="entry name" value="Acid phosphatase/Vanadium-dependent haloperoxidase"/>
    <property type="match status" value="1"/>
</dbReference>
<feature type="transmembrane region" description="Helical" evidence="6">
    <location>
        <begin position="221"/>
        <end position="241"/>
    </location>
</feature>
<dbReference type="WBParaSite" id="DME_0000773701-mRNA-1">
    <property type="protein sequence ID" value="DME_0000773701-mRNA-1"/>
    <property type="gene ID" value="DME_0000773701"/>
</dbReference>
<dbReference type="GO" id="GO:0008195">
    <property type="term" value="F:phosphatidate phosphatase activity"/>
    <property type="evidence" value="ECO:0007669"/>
    <property type="project" value="TreeGrafter"/>
</dbReference>
<feature type="transmembrane region" description="Helical" evidence="6">
    <location>
        <begin position="117"/>
        <end position="135"/>
    </location>
</feature>
<evidence type="ECO:0000256" key="5">
    <source>
        <dbReference type="ARBA" id="ARBA00023136"/>
    </source>
</evidence>
<feature type="domain" description="Phosphatidic acid phosphatase type 2/haloperoxidase" evidence="7">
    <location>
        <begin position="121"/>
        <end position="268"/>
    </location>
</feature>